<evidence type="ECO:0000259" key="1">
    <source>
        <dbReference type="PROSITE" id="PS50172"/>
    </source>
</evidence>
<evidence type="ECO:0000313" key="2">
    <source>
        <dbReference type="EMBL" id="TPX08954.1"/>
    </source>
</evidence>
<dbReference type="GeneID" id="41976980"/>
<feature type="domain" description="BRCT" evidence="1">
    <location>
        <begin position="7"/>
        <end position="104"/>
    </location>
</feature>
<reference evidence="2 3" key="1">
    <citation type="submission" date="2019-06" db="EMBL/GenBank/DDBJ databases">
        <title>Draft genome sequence of the filamentous fungus Phialemoniopsis curvata isolated from diesel fuel.</title>
        <authorList>
            <person name="Varaljay V.A."/>
            <person name="Lyon W.J."/>
            <person name="Crouch A.L."/>
            <person name="Drake C.E."/>
            <person name="Hollomon J.M."/>
            <person name="Nadeau L.J."/>
            <person name="Nunn H.S."/>
            <person name="Stevenson B.S."/>
            <person name="Bojanowski C.L."/>
            <person name="Crookes-Goodson W.J."/>
        </authorList>
    </citation>
    <scope>NUCLEOTIDE SEQUENCE [LARGE SCALE GENOMIC DNA]</scope>
    <source>
        <strain evidence="2 3">D216</strain>
    </source>
</reference>
<sequence length="320" mass="36931">MASLSQRRSQIFRGTRIALGDNFRTDMHISDMEVAITRRGGQVTREVDKDTTILITSDKDYMRKSNNVKAALVKGGKAVPIVEWQWLMDCIDRNHKRPVKLYRLEQNKKQRKEDEEEAQAEAAIYAEKMEREGLFINWELNDIYTDATGFKFKVRLTRPRAENGEMDEDERSLVAAASGRTDDRPRDNEHEIMTLYLAESKEKNPTLYTFAFEYQKRKGGKKYKNRPTFAGGVFADEFARFKDFFERKCGISWDERLARVGVMRHLNFFEYDPPANSGVPLGLIEGDDNIPEAYKEAVMAQREAAEAQAIQNEIAELFGE</sequence>
<proteinExistence type="predicted"/>
<dbReference type="RefSeq" id="XP_030990665.1">
    <property type="nucleotide sequence ID" value="XM_031144508.1"/>
</dbReference>
<dbReference type="SUPFAM" id="SSF52113">
    <property type="entry name" value="BRCT domain"/>
    <property type="match status" value="1"/>
</dbReference>
<dbReference type="InterPro" id="IPR001357">
    <property type="entry name" value="BRCT_dom"/>
</dbReference>
<dbReference type="PROSITE" id="PS50172">
    <property type="entry name" value="BRCT"/>
    <property type="match status" value="1"/>
</dbReference>
<evidence type="ECO:0000313" key="3">
    <source>
        <dbReference type="Proteomes" id="UP000319257"/>
    </source>
</evidence>
<accession>A0A507AR29</accession>
<organism evidence="2 3">
    <name type="scientific">Thyridium curvatum</name>
    <dbReference type="NCBI Taxonomy" id="1093900"/>
    <lineage>
        <taxon>Eukaryota</taxon>
        <taxon>Fungi</taxon>
        <taxon>Dikarya</taxon>
        <taxon>Ascomycota</taxon>
        <taxon>Pezizomycotina</taxon>
        <taxon>Sordariomycetes</taxon>
        <taxon>Sordariomycetidae</taxon>
        <taxon>Thyridiales</taxon>
        <taxon>Thyridiaceae</taxon>
        <taxon>Thyridium</taxon>
    </lineage>
</organism>
<name>A0A507AR29_9PEZI</name>
<dbReference type="InParanoid" id="A0A507AR29"/>
<dbReference type="EMBL" id="SKBQ01000070">
    <property type="protein sequence ID" value="TPX08954.1"/>
    <property type="molecule type" value="Genomic_DNA"/>
</dbReference>
<dbReference type="InterPro" id="IPR036420">
    <property type="entry name" value="BRCT_dom_sf"/>
</dbReference>
<dbReference type="AlphaFoldDB" id="A0A507AR29"/>
<dbReference type="Proteomes" id="UP000319257">
    <property type="component" value="Unassembled WGS sequence"/>
</dbReference>
<dbReference type="OrthoDB" id="342264at2759"/>
<gene>
    <name evidence="2" type="ORF">E0L32_009533</name>
</gene>
<dbReference type="Pfam" id="PF16589">
    <property type="entry name" value="BRCT_2"/>
    <property type="match status" value="1"/>
</dbReference>
<dbReference type="Gene3D" id="3.40.50.10190">
    <property type="entry name" value="BRCT domain"/>
    <property type="match status" value="1"/>
</dbReference>
<protein>
    <recommendedName>
        <fullName evidence="1">BRCT domain-containing protein</fullName>
    </recommendedName>
</protein>
<dbReference type="STRING" id="1093900.A0A507AR29"/>
<keyword evidence="3" id="KW-1185">Reference proteome</keyword>
<comment type="caution">
    <text evidence="2">The sequence shown here is derived from an EMBL/GenBank/DDBJ whole genome shotgun (WGS) entry which is preliminary data.</text>
</comment>